<comment type="subcellular location">
    <subcellularLocation>
        <location evidence="1">Cell membrane</location>
        <topology evidence="1">Peripheral membrane protein</topology>
    </subcellularLocation>
</comment>
<keyword evidence="9" id="KW-1185">Reference proteome</keyword>
<evidence type="ECO:0000259" key="7">
    <source>
        <dbReference type="Pfam" id="PF00535"/>
    </source>
</evidence>
<dbReference type="Gene3D" id="3.40.50.12580">
    <property type="match status" value="1"/>
</dbReference>
<dbReference type="EMBL" id="JBFMIA010000017">
    <property type="protein sequence ID" value="MEW9502878.1"/>
    <property type="molecule type" value="Genomic_DNA"/>
</dbReference>
<organism evidence="8 9">
    <name type="scientific">Jeotgalibacillus marinus</name>
    <dbReference type="NCBI Taxonomy" id="86667"/>
    <lineage>
        <taxon>Bacteria</taxon>
        <taxon>Bacillati</taxon>
        <taxon>Bacillota</taxon>
        <taxon>Bacilli</taxon>
        <taxon>Bacillales</taxon>
        <taxon>Caryophanaceae</taxon>
        <taxon>Jeotgalibacillus</taxon>
    </lineage>
</organism>
<proteinExistence type="inferred from homology"/>
<dbReference type="RefSeq" id="WP_367780364.1">
    <property type="nucleotide sequence ID" value="NZ_JBFMIA010000017.1"/>
</dbReference>
<evidence type="ECO:0000256" key="1">
    <source>
        <dbReference type="ARBA" id="ARBA00004202"/>
    </source>
</evidence>
<dbReference type="PANTHER" id="PTHR37316">
    <property type="entry name" value="TEICHOIC ACID GLYCEROL-PHOSPHATE PRIMASE"/>
    <property type="match status" value="1"/>
</dbReference>
<dbReference type="InterPro" id="IPR001173">
    <property type="entry name" value="Glyco_trans_2-like"/>
</dbReference>
<keyword evidence="5" id="KW-0777">Teichoic acid biosynthesis</keyword>
<evidence type="ECO:0000256" key="4">
    <source>
        <dbReference type="ARBA" id="ARBA00022679"/>
    </source>
</evidence>
<dbReference type="Gene3D" id="3.40.50.11820">
    <property type="match status" value="1"/>
</dbReference>
<keyword evidence="3" id="KW-1003">Cell membrane</keyword>
<feature type="domain" description="Glycosyltransferase 2-like" evidence="7">
    <location>
        <begin position="6"/>
        <end position="170"/>
    </location>
</feature>
<evidence type="ECO:0000256" key="2">
    <source>
        <dbReference type="ARBA" id="ARBA00010488"/>
    </source>
</evidence>
<dbReference type="Pfam" id="PF00535">
    <property type="entry name" value="Glycos_transf_2"/>
    <property type="match status" value="1"/>
</dbReference>
<evidence type="ECO:0000256" key="3">
    <source>
        <dbReference type="ARBA" id="ARBA00022475"/>
    </source>
</evidence>
<keyword evidence="4" id="KW-0808">Transferase</keyword>
<evidence type="ECO:0000256" key="6">
    <source>
        <dbReference type="ARBA" id="ARBA00023136"/>
    </source>
</evidence>
<dbReference type="PANTHER" id="PTHR37316:SF3">
    <property type="entry name" value="TEICHOIC ACID GLYCEROL-PHOSPHATE TRANSFERASE"/>
    <property type="match status" value="1"/>
</dbReference>
<accession>A0ABV3Q6A1</accession>
<dbReference type="Proteomes" id="UP001556040">
    <property type="component" value="Unassembled WGS sequence"/>
</dbReference>
<reference evidence="8 9" key="1">
    <citation type="journal article" date="1979" name="Int. J. Syst. Evol. Microbiol.">
        <title>Bacillus globisporus subsp. marinus subsp. nov.</title>
        <authorList>
            <person name="Liu H."/>
        </authorList>
    </citation>
    <scope>NUCLEOTIDE SEQUENCE [LARGE SCALE GENOMIC DNA]</scope>
    <source>
        <strain evidence="8 9">DSM 1297</strain>
    </source>
</reference>
<evidence type="ECO:0000313" key="9">
    <source>
        <dbReference type="Proteomes" id="UP001556040"/>
    </source>
</evidence>
<dbReference type="Gene3D" id="3.90.550.10">
    <property type="entry name" value="Spore Coat Polysaccharide Biosynthesis Protein SpsA, Chain A"/>
    <property type="match status" value="1"/>
</dbReference>
<dbReference type="InterPro" id="IPR043149">
    <property type="entry name" value="TagF_N"/>
</dbReference>
<evidence type="ECO:0000313" key="8">
    <source>
        <dbReference type="EMBL" id="MEW9502878.1"/>
    </source>
</evidence>
<dbReference type="CDD" id="cd00761">
    <property type="entry name" value="Glyco_tranf_GTA_type"/>
    <property type="match status" value="1"/>
</dbReference>
<dbReference type="InterPro" id="IPR043148">
    <property type="entry name" value="TagF_C"/>
</dbReference>
<dbReference type="InterPro" id="IPR029044">
    <property type="entry name" value="Nucleotide-diphossugar_trans"/>
</dbReference>
<comment type="caution">
    <text evidence="8">The sequence shown here is derived from an EMBL/GenBank/DDBJ whole genome shotgun (WGS) entry which is preliminary data.</text>
</comment>
<dbReference type="SUPFAM" id="SSF53448">
    <property type="entry name" value="Nucleotide-diphospho-sugar transferases"/>
    <property type="match status" value="1"/>
</dbReference>
<dbReference type="SUPFAM" id="SSF53756">
    <property type="entry name" value="UDP-Glycosyltransferase/glycogen phosphorylase"/>
    <property type="match status" value="1"/>
</dbReference>
<evidence type="ECO:0000256" key="5">
    <source>
        <dbReference type="ARBA" id="ARBA00022944"/>
    </source>
</evidence>
<comment type="similarity">
    <text evidence="2">Belongs to the CDP-glycerol glycerophosphotransferase family.</text>
</comment>
<gene>
    <name evidence="8" type="ORF">AB1471_13865</name>
</gene>
<dbReference type="InterPro" id="IPR051612">
    <property type="entry name" value="Teichoic_Acid_Biosynth"/>
</dbReference>
<protein>
    <submittedName>
        <fullName evidence="8">CDP-glycerol glycerophosphotransferase family protein</fullName>
    </submittedName>
</protein>
<dbReference type="Pfam" id="PF04464">
    <property type="entry name" value="Glyphos_transf"/>
    <property type="match status" value="1"/>
</dbReference>
<name>A0ABV3Q6A1_9BACL</name>
<sequence>MKMDISVIIPTYNVERFIEEALFSIVDQTFKGKVEIIIIDDCSTDNTLEIIEDFKKNHRDFPIQIFEQEKNMRQGTARNRGLRIAKGKYVFFVDGDDFLDLNTLETMFHKAEGMSCDFVVCDWAYYYEDRGLVYVNNDKFLFTDLLQEEKCESLLAATTYFSVNKLYNREFLLQNEIKYGEGYIYEDFEFYVEVAQKANKVGIVQNPYYRVRVNEFSTTKTDRKTMIHIESLIKSVENTVRKFEPRSNASFYQLYKYIIKKTMAYVKHRAPFGQKRKTVKRIVSILNKKSRDYPVPRKVVPLYYFYFKRKYVQNNKINRIFLIDMMHRKGYLEPLVSITSKFKHTLLKVKVMSNLNQKRLVRKKQKVIQQNANLQIDNKVILFLGFDYKYVGNSKYFFDFLSENNKKGYKCYFVTRNKKVPYPYRIAPRSLNFFKVLSQAKIVISESWVPLDFKKKEGQEWIQLWHGTPFKKLFFDSHERYISKFNINHKRNKQQDIAKWDYVLADSRVGKEKLSSAFAYEKDKILNYGYPRVQWLQDNQDNKDLKKDIKEKLGIQPNKKVILYVPTWRDYNYKQKNLDLDYLLDIESLGNGLQDEYVILNKQHSMGKFTTNDQFVITPDKHIEVQQLILISDVIISDYSSIIFDGMAIDIPFYLYINDFDKYQEARGVYEDIHEVLKPFYVEDKNELIEKIKTNNESYNNEQYKIAKKLLSNVNDMDSYNELQNKINAITNK</sequence>
<dbReference type="InterPro" id="IPR007554">
    <property type="entry name" value="Glycerophosphate_synth"/>
</dbReference>
<keyword evidence="6" id="KW-0472">Membrane</keyword>